<keyword evidence="7" id="KW-1185">Reference proteome</keyword>
<evidence type="ECO:0000256" key="2">
    <source>
        <dbReference type="ARBA" id="ARBA00022748"/>
    </source>
</evidence>
<organism evidence="6 7">
    <name type="scientific">Demequina activiva</name>
    <dbReference type="NCBI Taxonomy" id="1582364"/>
    <lineage>
        <taxon>Bacteria</taxon>
        <taxon>Bacillati</taxon>
        <taxon>Actinomycetota</taxon>
        <taxon>Actinomycetes</taxon>
        <taxon>Micrococcales</taxon>
        <taxon>Demequinaceae</taxon>
        <taxon>Demequina</taxon>
    </lineage>
</organism>
<dbReference type="GO" id="GO:0017004">
    <property type="term" value="P:cytochrome complex assembly"/>
    <property type="evidence" value="ECO:0007669"/>
    <property type="project" value="UniProtKB-KW"/>
</dbReference>
<dbReference type="Gene3D" id="3.40.30.10">
    <property type="entry name" value="Glutaredoxin"/>
    <property type="match status" value="1"/>
</dbReference>
<dbReference type="AlphaFoldDB" id="A0A919UFT0"/>
<dbReference type="PANTHER" id="PTHR42852:SF17">
    <property type="entry name" value="THIOREDOXIN-LIKE PROTEIN HI_1115"/>
    <property type="match status" value="1"/>
</dbReference>
<dbReference type="PROSITE" id="PS51257">
    <property type="entry name" value="PROKAR_LIPOPROTEIN"/>
    <property type="match status" value="1"/>
</dbReference>
<dbReference type="InterPro" id="IPR036249">
    <property type="entry name" value="Thioredoxin-like_sf"/>
</dbReference>
<dbReference type="GO" id="GO:0016491">
    <property type="term" value="F:oxidoreductase activity"/>
    <property type="evidence" value="ECO:0007669"/>
    <property type="project" value="InterPro"/>
</dbReference>
<protein>
    <submittedName>
        <fullName evidence="6">Thiol:disulfide interchange protein</fullName>
    </submittedName>
</protein>
<accession>A0A919UFT0</accession>
<dbReference type="Proteomes" id="UP000652354">
    <property type="component" value="Unassembled WGS sequence"/>
</dbReference>
<dbReference type="RefSeq" id="WP_203653529.1">
    <property type="nucleotide sequence ID" value="NZ_BONR01000001.1"/>
</dbReference>
<comment type="caution">
    <text evidence="6">The sequence shown here is derived from an EMBL/GenBank/DDBJ whole genome shotgun (WGS) entry which is preliminary data.</text>
</comment>
<dbReference type="GO" id="GO:0030313">
    <property type="term" value="C:cell envelope"/>
    <property type="evidence" value="ECO:0007669"/>
    <property type="project" value="UniProtKB-SubCell"/>
</dbReference>
<feature type="chain" id="PRO_5039321844" evidence="4">
    <location>
        <begin position="18"/>
        <end position="186"/>
    </location>
</feature>
<feature type="region of interest" description="Disordered" evidence="3">
    <location>
        <begin position="25"/>
        <end position="58"/>
    </location>
</feature>
<evidence type="ECO:0000313" key="7">
    <source>
        <dbReference type="Proteomes" id="UP000652354"/>
    </source>
</evidence>
<sequence length="186" mass="19374">MRLRMLGAAAVTSLVLAGCTASSESATTATTDATTGSAERPAESSPPAQPGPFDFTAATAAGGTLEGESLKHRDVILWFWAPWCPTCLVEGQDYVADAIAQMPEGVELVGIAGRITDENEVGEFLDFTGTGDATHVLDEDGTLWADFGVALQPAFLFVNDDGTYEKGGAGLTTEDILAQAERLAES</sequence>
<dbReference type="InterPro" id="IPR013766">
    <property type="entry name" value="Thioredoxin_domain"/>
</dbReference>
<gene>
    <name evidence="6" type="primary">dsbF</name>
    <name evidence="6" type="ORF">Dac01nite_08090</name>
</gene>
<dbReference type="SUPFAM" id="SSF52833">
    <property type="entry name" value="Thioredoxin-like"/>
    <property type="match status" value="1"/>
</dbReference>
<keyword evidence="2" id="KW-0201">Cytochrome c-type biogenesis</keyword>
<dbReference type="Pfam" id="PF08534">
    <property type="entry name" value="Redoxin"/>
    <property type="match status" value="1"/>
</dbReference>
<evidence type="ECO:0000256" key="4">
    <source>
        <dbReference type="SAM" id="SignalP"/>
    </source>
</evidence>
<feature type="compositionally biased region" description="Low complexity" evidence="3">
    <location>
        <begin position="25"/>
        <end position="38"/>
    </location>
</feature>
<reference evidence="6" key="1">
    <citation type="submission" date="2021-01" db="EMBL/GenBank/DDBJ databases">
        <title>Whole genome shotgun sequence of Demequina activiva NBRC 110675.</title>
        <authorList>
            <person name="Komaki H."/>
            <person name="Tamura T."/>
        </authorList>
    </citation>
    <scope>NUCLEOTIDE SEQUENCE</scope>
    <source>
        <strain evidence="6">NBRC 110675</strain>
    </source>
</reference>
<dbReference type="PROSITE" id="PS00194">
    <property type="entry name" value="THIOREDOXIN_1"/>
    <property type="match status" value="1"/>
</dbReference>
<dbReference type="PROSITE" id="PS51352">
    <property type="entry name" value="THIOREDOXIN_2"/>
    <property type="match status" value="1"/>
</dbReference>
<feature type="signal peptide" evidence="4">
    <location>
        <begin position="1"/>
        <end position="17"/>
    </location>
</feature>
<feature type="domain" description="Thioredoxin" evidence="5">
    <location>
        <begin position="34"/>
        <end position="185"/>
    </location>
</feature>
<evidence type="ECO:0000313" key="6">
    <source>
        <dbReference type="EMBL" id="GIG54057.1"/>
    </source>
</evidence>
<evidence type="ECO:0000256" key="1">
    <source>
        <dbReference type="ARBA" id="ARBA00004196"/>
    </source>
</evidence>
<keyword evidence="4" id="KW-0732">Signal</keyword>
<name>A0A919UFT0_9MICO</name>
<dbReference type="InterPro" id="IPR017937">
    <property type="entry name" value="Thioredoxin_CS"/>
</dbReference>
<evidence type="ECO:0000256" key="3">
    <source>
        <dbReference type="SAM" id="MobiDB-lite"/>
    </source>
</evidence>
<evidence type="ECO:0000259" key="5">
    <source>
        <dbReference type="PROSITE" id="PS51352"/>
    </source>
</evidence>
<dbReference type="PANTHER" id="PTHR42852">
    <property type="entry name" value="THIOL:DISULFIDE INTERCHANGE PROTEIN DSBE"/>
    <property type="match status" value="1"/>
</dbReference>
<proteinExistence type="predicted"/>
<dbReference type="InterPro" id="IPR050553">
    <property type="entry name" value="Thioredoxin_ResA/DsbE_sf"/>
</dbReference>
<dbReference type="InterPro" id="IPR013740">
    <property type="entry name" value="Redoxin"/>
</dbReference>
<dbReference type="EMBL" id="BONR01000001">
    <property type="protein sequence ID" value="GIG54057.1"/>
    <property type="molecule type" value="Genomic_DNA"/>
</dbReference>
<comment type="subcellular location">
    <subcellularLocation>
        <location evidence="1">Cell envelope</location>
    </subcellularLocation>
</comment>